<keyword evidence="3" id="KW-1185">Reference proteome</keyword>
<gene>
    <name evidence="2" type="ORF">L211DRAFT_805788</name>
</gene>
<dbReference type="Proteomes" id="UP000267821">
    <property type="component" value="Unassembled WGS sequence"/>
</dbReference>
<dbReference type="PANTHER" id="PTHR37845">
    <property type="entry name" value="SEQUENCE ORPHAN"/>
    <property type="match status" value="1"/>
</dbReference>
<evidence type="ECO:0000313" key="3">
    <source>
        <dbReference type="Proteomes" id="UP000267821"/>
    </source>
</evidence>
<dbReference type="OrthoDB" id="275936at2759"/>
<dbReference type="InterPro" id="IPR038781">
    <property type="entry name" value="C365.16-ike"/>
</dbReference>
<dbReference type="InParanoid" id="A0A3N4LWF1"/>
<dbReference type="PANTHER" id="PTHR37845:SF1">
    <property type="entry name" value="SEQUENCE ORPHAN"/>
    <property type="match status" value="1"/>
</dbReference>
<feature type="compositionally biased region" description="Low complexity" evidence="1">
    <location>
        <begin position="1"/>
        <end position="15"/>
    </location>
</feature>
<feature type="region of interest" description="Disordered" evidence="1">
    <location>
        <begin position="1"/>
        <end position="25"/>
    </location>
</feature>
<evidence type="ECO:0000313" key="2">
    <source>
        <dbReference type="EMBL" id="RPB26018.1"/>
    </source>
</evidence>
<evidence type="ECO:0008006" key="4">
    <source>
        <dbReference type="Google" id="ProtNLM"/>
    </source>
</evidence>
<evidence type="ECO:0000256" key="1">
    <source>
        <dbReference type="SAM" id="MobiDB-lite"/>
    </source>
</evidence>
<reference evidence="2 3" key="1">
    <citation type="journal article" date="2018" name="Nat. Ecol. Evol.">
        <title>Pezizomycetes genomes reveal the molecular basis of ectomycorrhizal truffle lifestyle.</title>
        <authorList>
            <person name="Murat C."/>
            <person name="Payen T."/>
            <person name="Noel B."/>
            <person name="Kuo A."/>
            <person name="Morin E."/>
            <person name="Chen J."/>
            <person name="Kohler A."/>
            <person name="Krizsan K."/>
            <person name="Balestrini R."/>
            <person name="Da Silva C."/>
            <person name="Montanini B."/>
            <person name="Hainaut M."/>
            <person name="Levati E."/>
            <person name="Barry K.W."/>
            <person name="Belfiori B."/>
            <person name="Cichocki N."/>
            <person name="Clum A."/>
            <person name="Dockter R.B."/>
            <person name="Fauchery L."/>
            <person name="Guy J."/>
            <person name="Iotti M."/>
            <person name="Le Tacon F."/>
            <person name="Lindquist E.A."/>
            <person name="Lipzen A."/>
            <person name="Malagnac F."/>
            <person name="Mello A."/>
            <person name="Molinier V."/>
            <person name="Miyauchi S."/>
            <person name="Poulain J."/>
            <person name="Riccioni C."/>
            <person name="Rubini A."/>
            <person name="Sitrit Y."/>
            <person name="Splivallo R."/>
            <person name="Traeger S."/>
            <person name="Wang M."/>
            <person name="Zifcakova L."/>
            <person name="Wipf D."/>
            <person name="Zambonelli A."/>
            <person name="Paolocci F."/>
            <person name="Nowrousian M."/>
            <person name="Ottonello S."/>
            <person name="Baldrian P."/>
            <person name="Spatafora J.W."/>
            <person name="Henrissat B."/>
            <person name="Nagy L.G."/>
            <person name="Aury J.M."/>
            <person name="Wincker P."/>
            <person name="Grigoriev I.V."/>
            <person name="Bonfante P."/>
            <person name="Martin F.M."/>
        </authorList>
    </citation>
    <scope>NUCLEOTIDE SEQUENCE [LARGE SCALE GENOMIC DNA]</scope>
    <source>
        <strain evidence="2 3">ATCC MYA-4762</strain>
    </source>
</reference>
<sequence>MEKTSTISSPSTAPSVIGQTPVQTTKQSRRSYSSIACVAERLAVDAAAAGTAAALVAPLITIIDQGIMENASGKRPLVESVKAGLVDIVKRPHRFLWSRPFGLIFMLYSSTYLTANSIDTIASLQTAHTNPRPSTPTDIKTVTTGTPKFLATTAVNMTLCLYKDRTFTRLFSTLTPRPVPLPTYFLFSARDTLTIFFSFNLPPLIAPLLPINPKTGMVAGWEKLGWDGWRPQTVTQMVAPAVCQVFSTPLHLLGLDLYNRPRRGDGRLEGGVSRWARVRKEWVKSAVARMGRIMPAFGVGGVVN</sequence>
<dbReference type="GO" id="GO:0005739">
    <property type="term" value="C:mitochondrion"/>
    <property type="evidence" value="ECO:0007669"/>
    <property type="project" value="TreeGrafter"/>
</dbReference>
<dbReference type="STRING" id="1051890.A0A3N4LWF1"/>
<dbReference type="EMBL" id="ML121536">
    <property type="protein sequence ID" value="RPB26018.1"/>
    <property type="molecule type" value="Genomic_DNA"/>
</dbReference>
<proteinExistence type="predicted"/>
<accession>A0A3N4LWF1</accession>
<dbReference type="AlphaFoldDB" id="A0A3N4LWF1"/>
<protein>
    <recommendedName>
        <fullName evidence="4">Sequence orphan</fullName>
    </recommendedName>
</protein>
<feature type="non-terminal residue" evidence="2">
    <location>
        <position position="304"/>
    </location>
</feature>
<organism evidence="2 3">
    <name type="scientific">Terfezia boudieri ATCC MYA-4762</name>
    <dbReference type="NCBI Taxonomy" id="1051890"/>
    <lineage>
        <taxon>Eukaryota</taxon>
        <taxon>Fungi</taxon>
        <taxon>Dikarya</taxon>
        <taxon>Ascomycota</taxon>
        <taxon>Pezizomycotina</taxon>
        <taxon>Pezizomycetes</taxon>
        <taxon>Pezizales</taxon>
        <taxon>Pezizaceae</taxon>
        <taxon>Terfezia</taxon>
    </lineage>
</organism>
<name>A0A3N4LWF1_9PEZI</name>